<evidence type="ECO:0000313" key="2">
    <source>
        <dbReference type="Proteomes" id="UP000478546"/>
    </source>
</evidence>
<comment type="caution">
    <text evidence="1">The sequence shown here is derived from an EMBL/GenBank/DDBJ whole genome shotgun (WGS) entry which is preliminary data.</text>
</comment>
<organism evidence="1 2">
    <name type="scientific">Pontibacter fetidus</name>
    <dbReference type="NCBI Taxonomy" id="2700082"/>
    <lineage>
        <taxon>Bacteria</taxon>
        <taxon>Pseudomonadati</taxon>
        <taxon>Bacteroidota</taxon>
        <taxon>Cytophagia</taxon>
        <taxon>Cytophagales</taxon>
        <taxon>Hymenobacteraceae</taxon>
        <taxon>Pontibacter</taxon>
    </lineage>
</organism>
<proteinExistence type="predicted"/>
<name>A0A6B2H298_9BACT</name>
<sequence length="139" mass="16009">MRLTGNIQDIKTKRDSNNSGIALQLDKVEYITHKKDGKYYQPFDLVVELDTPLVITGDCLARIPNKQLEEGEYEFEVYDKVGEEYVLNPNKELALTITYDYDTDLTILTEVYYTVTVTNEEYKDLKAEVNKAKKGKGKK</sequence>
<keyword evidence="2" id="KW-1185">Reference proteome</keyword>
<reference evidence="1 2" key="1">
    <citation type="submission" date="2020-01" db="EMBL/GenBank/DDBJ databases">
        <authorList>
            <person name="Kim M.K."/>
        </authorList>
    </citation>
    <scope>NUCLEOTIDE SEQUENCE [LARGE SCALE GENOMIC DNA]</scope>
    <source>
        <strain evidence="1 2">BT213</strain>
    </source>
</reference>
<protein>
    <submittedName>
        <fullName evidence="1">Uncharacterized protein</fullName>
    </submittedName>
</protein>
<gene>
    <name evidence="1" type="ORF">GWO68_15860</name>
</gene>
<evidence type="ECO:0000313" key="1">
    <source>
        <dbReference type="EMBL" id="NDK57399.1"/>
    </source>
</evidence>
<accession>A0A6B2H298</accession>
<dbReference type="AlphaFoldDB" id="A0A6B2H298"/>
<dbReference type="EMBL" id="JAAEAA010000026">
    <property type="protein sequence ID" value="NDK57399.1"/>
    <property type="molecule type" value="Genomic_DNA"/>
</dbReference>
<dbReference type="Proteomes" id="UP000478546">
    <property type="component" value="Unassembled WGS sequence"/>
</dbReference>
<dbReference type="RefSeq" id="WP_162347460.1">
    <property type="nucleotide sequence ID" value="NZ_JAAEAA010000026.1"/>
</dbReference>